<dbReference type="SMART" id="SM00240">
    <property type="entry name" value="FHA"/>
    <property type="match status" value="1"/>
</dbReference>
<sequence length="1006" mass="113647">MVIINNRYEYLSILKAPGVRMQTPVVSNNNSSTTTLTRDSLVQSQQQQQQQQQNQQLNNNNNNNSLLNNNSINLNNNINNNNGNGVSINNNNNNNNNNGLPGLAKAVLICRQNSHPFNNRTLFLEPHQEVKVGRSVARNRVSENNAIFDCKVLSRNHAVLWYSDGKFYIKDTGSSNGTFINNVRLSQTSTESEPYEVSSGDIVQFGVDVMENSRRETHGCIVATLKLFLPDGRETKASQSIGVGGPSTKIPPVDLYRLNQYIQEANQREQILETKLTSLQKMVEATKQNSAIGWQAMIDEDRLLSRIDMLEKKLQCFQKGMTDDKLREEVLKLQDEKYQYQNSAKDALRKVHQERLDATHKVATIEKALFSSEDECSLLREQLNKTQLQLQEVTGRLDALQNQYDERVSSSEEQLKVKESEITSLGHEINMLQEKLSFYAFYASDEDENQQQQQEYNNSAISDWLLKSDIKKMEGSEDIIKAICNDAETDINADEKEVNLEDNAMQLQKRILTLERNISLMVDGESKPENENNELLDNASVTSSATIGTTIANDNSAIGEVAESGGATSNGEECDGNQNVSSIGASIDDAQQPIPSESETTTTTTATSNTDQQQQQPQPQQKRSDEEQKSPSKINCELSKKVLRRNLKHVKSECALLLRQISKAKEDNRKSEESMVAKAKYDDLEAELRMLKQELDTRPKSEEYEKKQQLCENLTESLASLRIETEALRSLNERCQDEMDRMEKELLKQKNFENEKLSAMAAAHQQGESIPSEVPPTEHKYEKTQEETTQEPVRRVIVDAETQTDVEEKVFVMDEVMDNDISISSNLDELDEDEEDDDEKTETIDTTEIFVSRNMSLNESRVYSDSSSLGLTDSVTSNSHSSSSNLSSNNLNLTGNEVEASQYSESIGEPIESVVERVGDSGLLEKSGVEHELELINHPDVQREEELIAFKEKYTHLTQENIRLNQQLQKLSDDFSHFKSKSFINLLMYIAPVIVIVGYIMFNRVS</sequence>
<dbReference type="PROSITE" id="PS50006">
    <property type="entry name" value="FHA_DOMAIN"/>
    <property type="match status" value="1"/>
</dbReference>
<name>A0ABM1YZ29_AEDAL</name>
<keyword evidence="3" id="KW-0812">Transmembrane</keyword>
<evidence type="ECO:0000259" key="4">
    <source>
        <dbReference type="PROSITE" id="PS50006"/>
    </source>
</evidence>
<protein>
    <recommendedName>
        <fullName evidence="4">FHA domain-containing protein</fullName>
    </recommendedName>
</protein>
<dbReference type="Pfam" id="PF00498">
    <property type="entry name" value="FHA"/>
    <property type="match status" value="1"/>
</dbReference>
<keyword evidence="3" id="KW-1133">Transmembrane helix</keyword>
<dbReference type="EnsemblMetazoa" id="AALFPA23_013421.R19439">
    <property type="protein sequence ID" value="AALFPA23_013421.P19439"/>
    <property type="gene ID" value="AALFPA23_013421"/>
</dbReference>
<dbReference type="RefSeq" id="XP_029731719.1">
    <property type="nucleotide sequence ID" value="XM_029875859.2"/>
</dbReference>
<dbReference type="RefSeq" id="XP_019931024.2">
    <property type="nucleotide sequence ID" value="XM_020075465.3"/>
</dbReference>
<evidence type="ECO:0000313" key="5">
    <source>
        <dbReference type="EnsemblMetazoa" id="AALFPA23_013421.P19435"/>
    </source>
</evidence>
<dbReference type="CDD" id="cd22679">
    <property type="entry name" value="FHA_SLMAP"/>
    <property type="match status" value="1"/>
</dbReference>
<keyword evidence="1" id="KW-0175">Coiled coil</keyword>
<dbReference type="EnsemblMetazoa" id="AALFPA23_013421.R19434">
    <property type="protein sequence ID" value="AALFPA23_013421.P19434"/>
    <property type="gene ID" value="AALFPA23_013421"/>
</dbReference>
<organism evidence="5 6">
    <name type="scientific">Aedes albopictus</name>
    <name type="common">Asian tiger mosquito</name>
    <name type="synonym">Stegomyia albopicta</name>
    <dbReference type="NCBI Taxonomy" id="7160"/>
    <lineage>
        <taxon>Eukaryota</taxon>
        <taxon>Metazoa</taxon>
        <taxon>Ecdysozoa</taxon>
        <taxon>Arthropoda</taxon>
        <taxon>Hexapoda</taxon>
        <taxon>Insecta</taxon>
        <taxon>Pterygota</taxon>
        <taxon>Neoptera</taxon>
        <taxon>Endopterygota</taxon>
        <taxon>Diptera</taxon>
        <taxon>Nematocera</taxon>
        <taxon>Culicoidea</taxon>
        <taxon>Culicidae</taxon>
        <taxon>Culicinae</taxon>
        <taxon>Aedini</taxon>
        <taxon>Aedes</taxon>
        <taxon>Stegomyia</taxon>
    </lineage>
</organism>
<feature type="domain" description="FHA" evidence="4">
    <location>
        <begin position="130"/>
        <end position="185"/>
    </location>
</feature>
<dbReference type="EnsemblMetazoa" id="AALFPA23_013421.R19437">
    <property type="protein sequence ID" value="AALFPA23_013421.P19437"/>
    <property type="gene ID" value="AALFPA23_013421"/>
</dbReference>
<dbReference type="InterPro" id="IPR008984">
    <property type="entry name" value="SMAD_FHA_dom_sf"/>
</dbReference>
<evidence type="ECO:0000313" key="6">
    <source>
        <dbReference type="Proteomes" id="UP000069940"/>
    </source>
</evidence>
<dbReference type="GeneID" id="109621445"/>
<feature type="region of interest" description="Disordered" evidence="2">
    <location>
        <begin position="562"/>
        <end position="633"/>
    </location>
</feature>
<feature type="coiled-coil region" evidence="1">
    <location>
        <begin position="647"/>
        <end position="752"/>
    </location>
</feature>
<dbReference type="RefSeq" id="XP_029731718.1">
    <property type="nucleotide sequence ID" value="XM_029875858.2"/>
</dbReference>
<dbReference type="Gene3D" id="2.60.200.20">
    <property type="match status" value="1"/>
</dbReference>
<feature type="compositionally biased region" description="Low complexity" evidence="2">
    <location>
        <begin position="877"/>
        <end position="892"/>
    </location>
</feature>
<dbReference type="SUPFAM" id="SSF49879">
    <property type="entry name" value="SMAD/FHA domain"/>
    <property type="match status" value="1"/>
</dbReference>
<evidence type="ECO:0000256" key="2">
    <source>
        <dbReference type="SAM" id="MobiDB-lite"/>
    </source>
</evidence>
<keyword evidence="3" id="KW-0472">Membrane</keyword>
<dbReference type="InterPro" id="IPR051176">
    <property type="entry name" value="Cent_Immune-Sig_Mod"/>
</dbReference>
<reference evidence="5" key="2">
    <citation type="submission" date="2025-05" db="UniProtKB">
        <authorList>
            <consortium name="EnsemblMetazoa"/>
        </authorList>
    </citation>
    <scope>IDENTIFICATION</scope>
    <source>
        <strain evidence="5">Foshan</strain>
    </source>
</reference>
<dbReference type="RefSeq" id="XP_029731715.1">
    <property type="nucleotide sequence ID" value="XM_029875855.2"/>
</dbReference>
<dbReference type="PANTHER" id="PTHR15715">
    <property type="entry name" value="CENTROSOMAL PROTEIN OF 170 KDA"/>
    <property type="match status" value="1"/>
</dbReference>
<feature type="compositionally biased region" description="Polar residues" evidence="2">
    <location>
        <begin position="865"/>
        <end position="876"/>
    </location>
</feature>
<reference evidence="6" key="1">
    <citation type="journal article" date="2015" name="Proc. Natl. Acad. Sci. U.S.A.">
        <title>Genome sequence of the Asian Tiger mosquito, Aedes albopictus, reveals insights into its biology, genetics, and evolution.</title>
        <authorList>
            <person name="Chen X.G."/>
            <person name="Jiang X."/>
            <person name="Gu J."/>
            <person name="Xu M."/>
            <person name="Wu Y."/>
            <person name="Deng Y."/>
            <person name="Zhang C."/>
            <person name="Bonizzoni M."/>
            <person name="Dermauw W."/>
            <person name="Vontas J."/>
            <person name="Armbruster P."/>
            <person name="Huang X."/>
            <person name="Yang Y."/>
            <person name="Zhang H."/>
            <person name="He W."/>
            <person name="Peng H."/>
            <person name="Liu Y."/>
            <person name="Wu K."/>
            <person name="Chen J."/>
            <person name="Lirakis M."/>
            <person name="Topalis P."/>
            <person name="Van Leeuwen T."/>
            <person name="Hall A.B."/>
            <person name="Jiang X."/>
            <person name="Thorpe C."/>
            <person name="Mueller R.L."/>
            <person name="Sun C."/>
            <person name="Waterhouse R.M."/>
            <person name="Yan G."/>
            <person name="Tu Z.J."/>
            <person name="Fang X."/>
            <person name="James A.A."/>
        </authorList>
    </citation>
    <scope>NUCLEOTIDE SEQUENCE [LARGE SCALE GENOMIC DNA]</scope>
    <source>
        <strain evidence="6">Foshan</strain>
    </source>
</reference>
<dbReference type="EnsemblMetazoa" id="AALFPA23_013421.R19438">
    <property type="protein sequence ID" value="AALFPA23_013421.P19438"/>
    <property type="gene ID" value="AALFPA23_013421"/>
</dbReference>
<feature type="coiled-coil region" evidence="1">
    <location>
        <begin position="376"/>
        <end position="435"/>
    </location>
</feature>
<evidence type="ECO:0000256" key="1">
    <source>
        <dbReference type="SAM" id="Coils"/>
    </source>
</evidence>
<feature type="region of interest" description="Disordered" evidence="2">
    <location>
        <begin position="865"/>
        <end position="892"/>
    </location>
</feature>
<dbReference type="RefSeq" id="XP_029731717.1">
    <property type="nucleotide sequence ID" value="XM_029875857.2"/>
</dbReference>
<dbReference type="EnsemblMetazoa" id="AALFPA23_013421.R19436">
    <property type="protein sequence ID" value="AALFPA23_013421.P19436"/>
    <property type="gene ID" value="AALFPA23_013421"/>
</dbReference>
<feature type="compositionally biased region" description="Polar residues" evidence="2">
    <location>
        <begin position="566"/>
        <end position="584"/>
    </location>
</feature>
<feature type="compositionally biased region" description="Low complexity" evidence="2">
    <location>
        <begin position="600"/>
        <end position="621"/>
    </location>
</feature>
<evidence type="ECO:0000256" key="3">
    <source>
        <dbReference type="SAM" id="Phobius"/>
    </source>
</evidence>
<feature type="compositionally biased region" description="Basic and acidic residues" evidence="2">
    <location>
        <begin position="776"/>
        <end position="790"/>
    </location>
</feature>
<proteinExistence type="predicted"/>
<feature type="region of interest" description="Disordered" evidence="2">
    <location>
        <begin position="23"/>
        <end position="78"/>
    </location>
</feature>
<dbReference type="InterPro" id="IPR000253">
    <property type="entry name" value="FHA_dom"/>
</dbReference>
<accession>A0ABM1YZ29</accession>
<feature type="transmembrane region" description="Helical" evidence="3">
    <location>
        <begin position="983"/>
        <end position="1002"/>
    </location>
</feature>
<feature type="region of interest" description="Disordered" evidence="2">
    <location>
        <begin position="767"/>
        <end position="790"/>
    </location>
</feature>
<dbReference type="CDD" id="cd21911">
    <property type="entry name" value="CC1_SLMAP"/>
    <property type="match status" value="1"/>
</dbReference>
<dbReference type="Proteomes" id="UP000069940">
    <property type="component" value="Unassembled WGS sequence"/>
</dbReference>
<dbReference type="PANTHER" id="PTHR15715:SF37">
    <property type="entry name" value="LD47843P"/>
    <property type="match status" value="1"/>
</dbReference>
<feature type="region of interest" description="Disordered" evidence="2">
    <location>
        <begin position="823"/>
        <end position="847"/>
    </location>
</feature>
<feature type="compositionally biased region" description="Acidic residues" evidence="2">
    <location>
        <begin position="828"/>
        <end position="840"/>
    </location>
</feature>
<keyword evidence="6" id="KW-1185">Reference proteome</keyword>
<feature type="compositionally biased region" description="Low complexity" evidence="2">
    <location>
        <begin position="27"/>
        <end position="78"/>
    </location>
</feature>
<dbReference type="RefSeq" id="XP_029731716.1">
    <property type="nucleotide sequence ID" value="XM_029875856.2"/>
</dbReference>
<dbReference type="EnsemblMetazoa" id="AALFPA23_013421.R19435">
    <property type="protein sequence ID" value="AALFPA23_013421.P19435"/>
    <property type="gene ID" value="AALFPA23_013421"/>
</dbReference>